<dbReference type="Proteomes" id="UP000092555">
    <property type="component" value="Unassembled WGS sequence"/>
</dbReference>
<dbReference type="STRING" id="869754.A0A1A0H825"/>
<feature type="transmembrane region" description="Helical" evidence="7">
    <location>
        <begin position="7"/>
        <end position="31"/>
    </location>
</feature>
<keyword evidence="10" id="KW-1185">Reference proteome</keyword>
<comment type="similarity">
    <text evidence="2 7">Belongs to the derlin family.</text>
</comment>
<evidence type="ECO:0000256" key="8">
    <source>
        <dbReference type="SAM" id="MobiDB-lite"/>
    </source>
</evidence>
<feature type="compositionally biased region" description="Polar residues" evidence="8">
    <location>
        <begin position="367"/>
        <end position="378"/>
    </location>
</feature>
<name>A0A1A0H825_9ASCO</name>
<keyword evidence="3 7" id="KW-0812">Transmembrane</keyword>
<feature type="region of interest" description="Disordered" evidence="8">
    <location>
        <begin position="323"/>
        <end position="378"/>
    </location>
</feature>
<dbReference type="EMBL" id="LXTC01000005">
    <property type="protein sequence ID" value="OBA20171.1"/>
    <property type="molecule type" value="Genomic_DNA"/>
</dbReference>
<reference evidence="9 10" key="1">
    <citation type="submission" date="2016-05" db="EMBL/GenBank/DDBJ databases">
        <title>Comparative genomics of biotechnologically important yeasts.</title>
        <authorList>
            <consortium name="DOE Joint Genome Institute"/>
            <person name="Riley R."/>
            <person name="Haridas S."/>
            <person name="Wolfe K.H."/>
            <person name="Lopes M.R."/>
            <person name="Hittinger C.T."/>
            <person name="Goker M."/>
            <person name="Salamov A."/>
            <person name="Wisecaver J."/>
            <person name="Long T.M."/>
            <person name="Aerts A.L."/>
            <person name="Barry K."/>
            <person name="Choi C."/>
            <person name="Clum A."/>
            <person name="Coughlan A.Y."/>
            <person name="Deshpande S."/>
            <person name="Douglass A.P."/>
            <person name="Hanson S.J."/>
            <person name="Klenk H.-P."/>
            <person name="LaButti K."/>
            <person name="Lapidus A."/>
            <person name="Lindquist E."/>
            <person name="Lipzen A."/>
            <person name="Meier-kolthoff J.P."/>
            <person name="Ohm R.A."/>
            <person name="Otillar R.P."/>
            <person name="Pangilinan J."/>
            <person name="Peng Y."/>
            <person name="Rokas A."/>
            <person name="Rosa C.A."/>
            <person name="Scheuner C."/>
            <person name="Sibirny A.A."/>
            <person name="Slot J.C."/>
            <person name="Stielow J.B."/>
            <person name="Sun H."/>
            <person name="Kurtzman C.P."/>
            <person name="Blackwell M."/>
            <person name="Grigoriev I.V."/>
            <person name="Jeffries T.W."/>
        </authorList>
    </citation>
    <scope>NUCLEOTIDE SEQUENCE [LARGE SCALE GENOMIC DNA]</scope>
    <source>
        <strain evidence="9 10">NRRL YB-4993</strain>
    </source>
</reference>
<evidence type="ECO:0000256" key="1">
    <source>
        <dbReference type="ARBA" id="ARBA00004477"/>
    </source>
</evidence>
<accession>A0A1A0H825</accession>
<sequence>MDRLNPLAIPLLPVTKTWVCAIVAMAAATSMDMVSPTKLIFYPSKMLAEPWRLVTSFCFFGPIQFSLVQYIFIIARTNNALEERYMHRIEYLPQNWIRGLDNELRAELRDEFERRKSADFAYFVGRIAMSIVATILILSLRYDIAGNFYLLGPGLEKILLYILCRNTPADYIQIMGISIKAKYAPFLMQFLEFLFSNEFKLLSHMLRHNVLQALAVFLTSGIVQKTILVFTVGHLWWYIQFFYVEQVYDESATSKQREWARAHAAFRKNSIQWADLPNMYRYLITPPWYFPFVRILKRKQNANAERVARRGFSQVRDLAGGSNLENPAGASNPGNLAGTFNPENLPDLFEVVDGSETNVDGADRATGFSQGDSQQAEN</sequence>
<dbReference type="GeneID" id="30029200"/>
<protein>
    <recommendedName>
        <fullName evidence="7">Derlin</fullName>
    </recommendedName>
</protein>
<keyword evidence="5 7" id="KW-1133">Transmembrane helix</keyword>
<dbReference type="InterPro" id="IPR007599">
    <property type="entry name" value="DER1"/>
</dbReference>
<comment type="caution">
    <text evidence="9">The sequence shown here is derived from an EMBL/GenBank/DDBJ whole genome shotgun (WGS) entry which is preliminary data.</text>
</comment>
<evidence type="ECO:0000313" key="9">
    <source>
        <dbReference type="EMBL" id="OBA20171.1"/>
    </source>
</evidence>
<dbReference type="RefSeq" id="XP_018710696.1">
    <property type="nucleotide sequence ID" value="XM_018856224.1"/>
</dbReference>
<evidence type="ECO:0000256" key="6">
    <source>
        <dbReference type="ARBA" id="ARBA00023136"/>
    </source>
</evidence>
<proteinExistence type="inferred from homology"/>
<evidence type="ECO:0000256" key="3">
    <source>
        <dbReference type="ARBA" id="ARBA00022692"/>
    </source>
</evidence>
<keyword evidence="4 7" id="KW-0256">Endoplasmic reticulum</keyword>
<keyword evidence="6 7" id="KW-0472">Membrane</keyword>
<comment type="subcellular location">
    <subcellularLocation>
        <location evidence="1 7">Endoplasmic reticulum membrane</location>
        <topology evidence="1 7">Multi-pass membrane protein</topology>
    </subcellularLocation>
</comment>
<dbReference type="PANTHER" id="PTHR11009">
    <property type="entry name" value="DER1-LIKE PROTEIN, DERLIN"/>
    <property type="match status" value="1"/>
</dbReference>
<dbReference type="Pfam" id="PF04511">
    <property type="entry name" value="DER1"/>
    <property type="match status" value="1"/>
</dbReference>
<evidence type="ECO:0000256" key="5">
    <source>
        <dbReference type="ARBA" id="ARBA00022989"/>
    </source>
</evidence>
<dbReference type="GO" id="GO:0006950">
    <property type="term" value="P:response to stress"/>
    <property type="evidence" value="ECO:0007669"/>
    <property type="project" value="UniProtKB-ARBA"/>
</dbReference>
<evidence type="ECO:0000313" key="10">
    <source>
        <dbReference type="Proteomes" id="UP000092555"/>
    </source>
</evidence>
<comment type="function">
    <text evidence="7">May be involved in the degradation of misfolded endoplasmic reticulum (ER) luminal proteins.</text>
</comment>
<evidence type="ECO:0000256" key="7">
    <source>
        <dbReference type="RuleBase" id="RU363059"/>
    </source>
</evidence>
<organism evidence="9 10">
    <name type="scientific">Metschnikowia bicuspidata var. bicuspidata NRRL YB-4993</name>
    <dbReference type="NCBI Taxonomy" id="869754"/>
    <lineage>
        <taxon>Eukaryota</taxon>
        <taxon>Fungi</taxon>
        <taxon>Dikarya</taxon>
        <taxon>Ascomycota</taxon>
        <taxon>Saccharomycotina</taxon>
        <taxon>Pichiomycetes</taxon>
        <taxon>Metschnikowiaceae</taxon>
        <taxon>Metschnikowia</taxon>
    </lineage>
</organism>
<dbReference type="AlphaFoldDB" id="A0A1A0H825"/>
<feature type="transmembrane region" description="Helical" evidence="7">
    <location>
        <begin position="120"/>
        <end position="140"/>
    </location>
</feature>
<dbReference type="OrthoDB" id="1716531at2759"/>
<evidence type="ECO:0000256" key="4">
    <source>
        <dbReference type="ARBA" id="ARBA00022824"/>
    </source>
</evidence>
<evidence type="ECO:0000256" key="2">
    <source>
        <dbReference type="ARBA" id="ARBA00008917"/>
    </source>
</evidence>
<feature type="transmembrane region" description="Helical" evidence="7">
    <location>
        <begin position="51"/>
        <end position="75"/>
    </location>
</feature>
<gene>
    <name evidence="9" type="ORF">METBIDRAFT_33106</name>
</gene>
<dbReference type="GO" id="GO:0005789">
    <property type="term" value="C:endoplasmic reticulum membrane"/>
    <property type="evidence" value="ECO:0007669"/>
    <property type="project" value="UniProtKB-SubCell"/>
</dbReference>
<comment type="caution">
    <text evidence="7">Lacks conserved residue(s) required for the propagation of feature annotation.</text>
</comment>